<evidence type="ECO:0000256" key="2">
    <source>
        <dbReference type="PIRSR" id="PIRSR600101-2"/>
    </source>
</evidence>
<sequence length="407" mass="44936">MVGFPEYSVDHRPGLLQILSSSEKTNLINLVVDGKTGRGKEEGTMITRPDYAQALDLIAKDPDNFYLSDIGQDIIDSVNGNITLEDLSSYKAIATEILKMNYSDYVLETPGPPAGGAALLHMLKILEGYKFSPADIAKDLTVHIVIEAMKFGFAAYPNIAEFNDTEQSKEFTQTCSADIKCAQHCEKLRLNITDNSTHDESYYNPQYDVLPTEGTSVVTAIDNDELFVSSISSLNSHFGSAVMTKKYGIILNNFLDAYDHAVDGLLPKHGINNNNIVKGGRRPRSAMAPVIFYNRHRKCKKRGVVGSTGGLKAIPATLQYLLNILSFDATPEDSNKRPRYYNTLIPNTTHVEDNLPTETMNSLRNKLHFTVSHDKPLTSTSAGYKEAKQIFSAADTRVEGKSVVIDK</sequence>
<evidence type="ECO:0000256" key="1">
    <source>
        <dbReference type="PIRSR" id="PIRSR600101-1"/>
    </source>
</evidence>
<dbReference type="PRINTS" id="PR01210">
    <property type="entry name" value="GGTRANSPTASE"/>
</dbReference>
<reference evidence="3" key="1">
    <citation type="submission" date="2020-06" db="EMBL/GenBank/DDBJ databases">
        <title>Draft genome of Bugula neritina, a colonial animal packing powerful symbionts and potential medicines.</title>
        <authorList>
            <person name="Rayko M."/>
        </authorList>
    </citation>
    <scope>NUCLEOTIDE SEQUENCE [LARGE SCALE GENOMIC DNA]</scope>
    <source>
        <strain evidence="3">Kwan_BN1</strain>
    </source>
</reference>
<organism evidence="3 4">
    <name type="scientific">Bugula neritina</name>
    <name type="common">Brown bryozoan</name>
    <name type="synonym">Sertularia neritina</name>
    <dbReference type="NCBI Taxonomy" id="10212"/>
    <lineage>
        <taxon>Eukaryota</taxon>
        <taxon>Metazoa</taxon>
        <taxon>Spiralia</taxon>
        <taxon>Lophotrochozoa</taxon>
        <taxon>Bryozoa</taxon>
        <taxon>Gymnolaemata</taxon>
        <taxon>Cheilostomatida</taxon>
        <taxon>Flustrina</taxon>
        <taxon>Buguloidea</taxon>
        <taxon>Bugulidae</taxon>
        <taxon>Bugula</taxon>
    </lineage>
</organism>
<dbReference type="Gene3D" id="3.60.20.40">
    <property type="match status" value="1"/>
</dbReference>
<feature type="binding site" evidence="2">
    <location>
        <begin position="233"/>
        <end position="235"/>
    </location>
    <ligand>
        <name>L-glutamate</name>
        <dbReference type="ChEBI" id="CHEBI:29985"/>
    </ligand>
</feature>
<dbReference type="InterPro" id="IPR043138">
    <property type="entry name" value="GGT_lsub"/>
</dbReference>
<proteinExistence type="predicted"/>
<dbReference type="GO" id="GO:0036374">
    <property type="term" value="F:glutathione hydrolase activity"/>
    <property type="evidence" value="ECO:0007669"/>
    <property type="project" value="InterPro"/>
</dbReference>
<dbReference type="Pfam" id="PF01019">
    <property type="entry name" value="G_glu_transpept"/>
    <property type="match status" value="1"/>
</dbReference>
<dbReference type="PANTHER" id="PTHR11686">
    <property type="entry name" value="GAMMA GLUTAMYL TRANSPEPTIDASE"/>
    <property type="match status" value="1"/>
</dbReference>
<feature type="active site" description="Nucleophile" evidence="1">
    <location>
        <position position="215"/>
    </location>
</feature>
<protein>
    <submittedName>
        <fullName evidence="3">GGT1</fullName>
    </submittedName>
</protein>
<dbReference type="AlphaFoldDB" id="A0A7J7JR18"/>
<dbReference type="EMBL" id="VXIV02001905">
    <property type="protein sequence ID" value="KAF6028802.1"/>
    <property type="molecule type" value="Genomic_DNA"/>
</dbReference>
<dbReference type="InterPro" id="IPR029055">
    <property type="entry name" value="Ntn_hydrolases_N"/>
</dbReference>
<gene>
    <name evidence="3" type="ORF">EB796_012881</name>
</gene>
<accession>A0A7J7JR18</accession>
<keyword evidence="4" id="KW-1185">Reference proteome</keyword>
<dbReference type="GO" id="GO:0006751">
    <property type="term" value="P:glutathione catabolic process"/>
    <property type="evidence" value="ECO:0007669"/>
    <property type="project" value="InterPro"/>
</dbReference>
<feature type="binding site" evidence="2">
    <location>
        <position position="310"/>
    </location>
    <ligand>
        <name>L-glutamate</name>
        <dbReference type="ChEBI" id="CHEBI:29985"/>
    </ligand>
</feature>
<dbReference type="SUPFAM" id="SSF56235">
    <property type="entry name" value="N-terminal nucleophile aminohydrolases (Ntn hydrolases)"/>
    <property type="match status" value="1"/>
</dbReference>
<evidence type="ECO:0000313" key="3">
    <source>
        <dbReference type="EMBL" id="KAF6028802.1"/>
    </source>
</evidence>
<comment type="caution">
    <text evidence="3">The sequence shown here is derived from an EMBL/GenBank/DDBJ whole genome shotgun (WGS) entry which is preliminary data.</text>
</comment>
<dbReference type="Gene3D" id="1.10.246.130">
    <property type="match status" value="1"/>
</dbReference>
<dbReference type="Proteomes" id="UP000593567">
    <property type="component" value="Unassembled WGS sequence"/>
</dbReference>
<dbReference type="GO" id="GO:0005886">
    <property type="term" value="C:plasma membrane"/>
    <property type="evidence" value="ECO:0007669"/>
    <property type="project" value="TreeGrafter"/>
</dbReference>
<dbReference type="OrthoDB" id="1081007at2759"/>
<name>A0A7J7JR18_BUGNE</name>
<dbReference type="InterPro" id="IPR000101">
    <property type="entry name" value="GGT_peptidase"/>
</dbReference>
<dbReference type="InterPro" id="IPR043137">
    <property type="entry name" value="GGT_ssub_C"/>
</dbReference>
<dbReference type="PANTHER" id="PTHR11686:SF54">
    <property type="entry name" value="GLUTATHIONE HYDROLASE 7"/>
    <property type="match status" value="1"/>
</dbReference>
<evidence type="ECO:0000313" key="4">
    <source>
        <dbReference type="Proteomes" id="UP000593567"/>
    </source>
</evidence>